<organism evidence="1 2">
    <name type="scientific">Gigaspora margarita</name>
    <dbReference type="NCBI Taxonomy" id="4874"/>
    <lineage>
        <taxon>Eukaryota</taxon>
        <taxon>Fungi</taxon>
        <taxon>Fungi incertae sedis</taxon>
        <taxon>Mucoromycota</taxon>
        <taxon>Glomeromycotina</taxon>
        <taxon>Glomeromycetes</taxon>
        <taxon>Diversisporales</taxon>
        <taxon>Gigasporaceae</taxon>
        <taxon>Gigaspora</taxon>
    </lineage>
</organism>
<dbReference type="Proteomes" id="UP000789901">
    <property type="component" value="Unassembled WGS sequence"/>
</dbReference>
<evidence type="ECO:0000313" key="2">
    <source>
        <dbReference type="Proteomes" id="UP000789901"/>
    </source>
</evidence>
<evidence type="ECO:0000313" key="1">
    <source>
        <dbReference type="EMBL" id="CAG8505461.1"/>
    </source>
</evidence>
<gene>
    <name evidence="1" type="ORF">GMARGA_LOCUS2414</name>
</gene>
<feature type="non-terminal residue" evidence="1">
    <location>
        <position position="1"/>
    </location>
</feature>
<keyword evidence="2" id="KW-1185">Reference proteome</keyword>
<dbReference type="Gene3D" id="1.10.510.10">
    <property type="entry name" value="Transferase(Phosphotransferase) domain 1"/>
    <property type="match status" value="1"/>
</dbReference>
<proteinExistence type="predicted"/>
<accession>A0ABM8W245</accession>
<name>A0ABM8W245_GIGMA</name>
<dbReference type="InterPro" id="IPR011009">
    <property type="entry name" value="Kinase-like_dom_sf"/>
</dbReference>
<sequence>KPIHTTKKVDISNCPFKNYENPEENIDAMRFAIDDDFVKVMPQEIFEITCKIFDIIENAGHNKFIGYKLACHIYVINQEIKTLNSKEVKRGNGPIVKKLYRNISQPVAQKEIAYLNSKPTNWAIYKTQIEKIKKQAAILTELKDCPNIITFSQKMPFTDVTNMSNLPERIWKNNERPQLIEGTPPEYEEIMTLGWSPHPIKRPTADVIYIKLKAISIN</sequence>
<comment type="caution">
    <text evidence="1">The sequence shown here is derived from an EMBL/GenBank/DDBJ whole genome shotgun (WGS) entry which is preliminary data.</text>
</comment>
<dbReference type="SUPFAM" id="SSF56112">
    <property type="entry name" value="Protein kinase-like (PK-like)"/>
    <property type="match status" value="1"/>
</dbReference>
<dbReference type="EMBL" id="CAJVQB010000753">
    <property type="protein sequence ID" value="CAG8505461.1"/>
    <property type="molecule type" value="Genomic_DNA"/>
</dbReference>
<protein>
    <submittedName>
        <fullName evidence="1">1430_t:CDS:1</fullName>
    </submittedName>
</protein>
<reference evidence="1 2" key="1">
    <citation type="submission" date="2021-06" db="EMBL/GenBank/DDBJ databases">
        <authorList>
            <person name="Kallberg Y."/>
            <person name="Tangrot J."/>
            <person name="Rosling A."/>
        </authorList>
    </citation>
    <scope>NUCLEOTIDE SEQUENCE [LARGE SCALE GENOMIC DNA]</scope>
    <source>
        <strain evidence="1 2">120-4 pot B 10/14</strain>
    </source>
</reference>